<keyword evidence="1" id="KW-1133">Transmembrane helix</keyword>
<dbReference type="Proteomes" id="UP000006671">
    <property type="component" value="Unassembled WGS sequence"/>
</dbReference>
<evidence type="ECO:0000313" key="4">
    <source>
        <dbReference type="Proteomes" id="UP000006671"/>
    </source>
</evidence>
<keyword evidence="4" id="KW-1185">Reference proteome</keyword>
<dbReference type="STRING" id="5762.D2V140"/>
<dbReference type="SMART" id="SM01411">
    <property type="entry name" value="Ephrin_rec_like"/>
    <property type="match status" value="2"/>
</dbReference>
<organism evidence="4">
    <name type="scientific">Naegleria gruberi</name>
    <name type="common">Amoeba</name>
    <dbReference type="NCBI Taxonomy" id="5762"/>
    <lineage>
        <taxon>Eukaryota</taxon>
        <taxon>Discoba</taxon>
        <taxon>Heterolobosea</taxon>
        <taxon>Tetramitia</taxon>
        <taxon>Eutetramitia</taxon>
        <taxon>Vahlkampfiidae</taxon>
        <taxon>Naegleria</taxon>
    </lineage>
</organism>
<gene>
    <name evidence="3" type="ORF">NAEGRDRAFT_78118</name>
</gene>
<feature type="chain" id="PRO_5003037201" description="Tyrosine-protein kinase ephrin type A/B receptor-like domain-containing protein" evidence="2">
    <location>
        <begin position="22"/>
        <end position="1035"/>
    </location>
</feature>
<protein>
    <recommendedName>
        <fullName evidence="5">Tyrosine-protein kinase ephrin type A/B receptor-like domain-containing protein</fullName>
    </recommendedName>
</protein>
<dbReference type="VEuPathDB" id="AmoebaDB:NAEGRDRAFT_78118"/>
<dbReference type="KEGG" id="ngr:NAEGRDRAFT_78118"/>
<dbReference type="EMBL" id="GG738847">
    <property type="protein sequence ID" value="EFC49624.1"/>
    <property type="molecule type" value="Genomic_DNA"/>
</dbReference>
<dbReference type="RefSeq" id="XP_002682368.1">
    <property type="nucleotide sequence ID" value="XM_002682322.1"/>
</dbReference>
<feature type="signal peptide" evidence="2">
    <location>
        <begin position="1"/>
        <end position="21"/>
    </location>
</feature>
<dbReference type="OMA" id="GARFTQC"/>
<dbReference type="InParanoid" id="D2V140"/>
<dbReference type="Gene3D" id="2.10.50.10">
    <property type="entry name" value="Tumor Necrosis Factor Receptor, subunit A, domain 2"/>
    <property type="match status" value="1"/>
</dbReference>
<dbReference type="PANTHER" id="PTHR22727:SF15">
    <property type="entry name" value="MRH DOMAIN-CONTAINING PROTEIN"/>
    <property type="match status" value="1"/>
</dbReference>
<dbReference type="PANTHER" id="PTHR22727">
    <property type="entry name" value="PROTEIN CBG13728"/>
    <property type="match status" value="1"/>
</dbReference>
<dbReference type="AlphaFoldDB" id="D2V140"/>
<dbReference type="GeneID" id="8852348"/>
<feature type="transmembrane region" description="Helical" evidence="1">
    <location>
        <begin position="986"/>
        <end position="1012"/>
    </location>
</feature>
<dbReference type="OrthoDB" id="439917at2759"/>
<proteinExistence type="predicted"/>
<keyword evidence="1" id="KW-0812">Transmembrane</keyword>
<dbReference type="InterPro" id="IPR039181">
    <property type="entry name" value="Elapor1/2"/>
</dbReference>
<evidence type="ECO:0008006" key="5">
    <source>
        <dbReference type="Google" id="ProtNLM"/>
    </source>
</evidence>
<keyword evidence="2" id="KW-0732">Signal</keyword>
<reference evidence="3 4" key="1">
    <citation type="journal article" date="2010" name="Cell">
        <title>The genome of Naegleria gruberi illuminates early eukaryotic versatility.</title>
        <authorList>
            <person name="Fritz-Laylin L.K."/>
            <person name="Prochnik S.E."/>
            <person name="Ginger M.L."/>
            <person name="Dacks J.B."/>
            <person name="Carpenter M.L."/>
            <person name="Field M.C."/>
            <person name="Kuo A."/>
            <person name="Paredez A."/>
            <person name="Chapman J."/>
            <person name="Pham J."/>
            <person name="Shu S."/>
            <person name="Neupane R."/>
            <person name="Cipriano M."/>
            <person name="Mancuso J."/>
            <person name="Tu H."/>
            <person name="Salamov A."/>
            <person name="Lindquist E."/>
            <person name="Shapiro H."/>
            <person name="Lucas S."/>
            <person name="Grigoriev I.V."/>
            <person name="Cande W.Z."/>
            <person name="Fulton C."/>
            <person name="Rokhsar D.S."/>
            <person name="Dawson S.C."/>
        </authorList>
    </citation>
    <scope>NUCLEOTIDE SEQUENCE [LARGE SCALE GENOMIC DNA]</scope>
    <source>
        <strain evidence="3 4">NEG-M</strain>
    </source>
</reference>
<sequence>MMMMVLMVVVFMSCSVLLVEGQTCAANKKYPNSYTHCVGLTCGGTTPMIFRIISSSSLTSSSSSTSEEIVLRGDLPLTVGCTCDPLVDIGARFTQCDNSTNTKSAFYFYKPPAVCTGYELPTPISGLPCDLVCEEGTRLDVNSKKCLHCEPGSYAHSGELSMISWTSTGLDLDTNTESPVFPPQMRSYCSNYAWSSACSPWQPRGDYVDSGNNRGKNFAKNYLEFYVEISQLAVDSGNASVSFEYQVDAEQFYDFFFFGIDSTQDFLMRADQQLTWKKQTFKFNKAGFHTLIWAYIKDSSKDEGEDRAKVRNIVINGSVDKEVVLRCELCPKGSASDGTVPCQKCQPGTYADEEGLDQCKPCAPGKTSFSGSTDCFLADIPCTSADYSYRYGSTCENDLRTMEYFWVSPIICNASNPDSAPLPALSNTKCSETLKCPLGMKKSIQGNIQSCVYCEPGSFNDHDNRNNNETETDTQLRSIQHAETECEACQTNEASKYKVVHIYDVVAGISSPYVSSCTGECMSAIGWRDLGAVGLDSGTSNGKSVAKVLFQNMPTVSMEEDVTPYFSTRLFLSCPANSGNRVDFLIDGVVRKSVFCGGCIPFEQDENEIEEDWMTVDVPLTLTERKKLPLTFEVYFVSVNPVSTVNDTYNCDRAVISKVSLYGVANQGGAVVCKTCAGGKYPLLDECKDCAAGSYSPPGSASCGICNANQFSYNASDRCYDCGEGQTSAKGSQACSWKGQVCENTHNVGGADKTFNMNKFSELLGGARFYNPTILDASFYFDICKNPSSVNLRSNIFNFQEQELYDLIKPLNSMMEVGEYASVCPANSYACIRYRNGQVVDFGNSLSMTPILDSHNVGVNITLRNYQNVCYNNVTGRDGPSMISVIAMCTTDSATESSLADSPRIVATDDSRCNFRLETLSIHGCPLCTESNFNRLEGECSSETKTRTIRYARKEGLVNKCARGDGDLTNVVKTEACEPLSITAPYWIVAIVLVVGLVIVIGISIVAVFLYFKYRSMAKKYYSQIRDDDTTNQTL</sequence>
<evidence type="ECO:0000256" key="1">
    <source>
        <dbReference type="SAM" id="Phobius"/>
    </source>
</evidence>
<evidence type="ECO:0000313" key="3">
    <source>
        <dbReference type="EMBL" id="EFC49624.1"/>
    </source>
</evidence>
<keyword evidence="1" id="KW-0472">Membrane</keyword>
<name>D2V140_NAEGR</name>
<dbReference type="GO" id="GO:0016020">
    <property type="term" value="C:membrane"/>
    <property type="evidence" value="ECO:0007669"/>
    <property type="project" value="TreeGrafter"/>
</dbReference>
<evidence type="ECO:0000256" key="2">
    <source>
        <dbReference type="SAM" id="SignalP"/>
    </source>
</evidence>
<accession>D2V140</accession>
<dbReference type="eggNOG" id="KOG1217">
    <property type="taxonomic scope" value="Eukaryota"/>
</dbReference>